<dbReference type="Gene3D" id="3.40.50.880">
    <property type="match status" value="1"/>
</dbReference>
<dbReference type="OrthoDB" id="543156at2759"/>
<dbReference type="EMBL" id="MPGH01000056">
    <property type="protein sequence ID" value="OLN93070.1"/>
    <property type="molecule type" value="Genomic_DNA"/>
</dbReference>
<evidence type="ECO:0000259" key="1">
    <source>
        <dbReference type="Pfam" id="PF01965"/>
    </source>
</evidence>
<dbReference type="CDD" id="cd03139">
    <property type="entry name" value="GATase1_PfpI_2"/>
    <property type="match status" value="1"/>
</dbReference>
<dbReference type="InterPro" id="IPR002818">
    <property type="entry name" value="DJ-1/PfpI"/>
</dbReference>
<sequence>MFNGGRILTTSVLAIRPAARASIWAPFCRRFSQSRPMAQSTERTDGDKPLNFGVVVFPAFQALDVFGPLDALNLLARSFDMNLYTIAATLDPVSTKVITDKTSAATTSDFGQSIVPTHTFETAPPLDVLIVPGGQGTRYPGISTAIGFVKERFDSLQYLITVCTGAGVAARAGVLDGKRATTNKLSWEQTIALRPQVKWVHKARWVQDGHIWTSSGISAGIDVTFAWIGAVYGKDVAKNIANRMEYTPVDDPSRDPFADMWGSKE</sequence>
<dbReference type="PANTHER" id="PTHR43130">
    <property type="entry name" value="ARAC-FAMILY TRANSCRIPTIONAL REGULATOR"/>
    <property type="match status" value="1"/>
</dbReference>
<dbReference type="AlphaFoldDB" id="A0A1Q8RZE9"/>
<feature type="domain" description="DJ-1/PfpI" evidence="1">
    <location>
        <begin position="54"/>
        <end position="226"/>
    </location>
</feature>
<name>A0A1Q8RZE9_9PEZI</name>
<organism evidence="2 3">
    <name type="scientific">Colletotrichum chlorophyti</name>
    <dbReference type="NCBI Taxonomy" id="708187"/>
    <lineage>
        <taxon>Eukaryota</taxon>
        <taxon>Fungi</taxon>
        <taxon>Dikarya</taxon>
        <taxon>Ascomycota</taxon>
        <taxon>Pezizomycotina</taxon>
        <taxon>Sordariomycetes</taxon>
        <taxon>Hypocreomycetidae</taxon>
        <taxon>Glomerellales</taxon>
        <taxon>Glomerellaceae</taxon>
        <taxon>Colletotrichum</taxon>
    </lineage>
</organism>
<dbReference type="InterPro" id="IPR052158">
    <property type="entry name" value="INH-QAR"/>
</dbReference>
<accession>A0A1Q8RZE9</accession>
<proteinExistence type="predicted"/>
<dbReference type="PANTHER" id="PTHR43130:SF15">
    <property type="entry name" value="THIJ_PFPI FAMILY PROTEIN (AFU_ORTHOLOGUE AFUA_5G14240)"/>
    <property type="match status" value="1"/>
</dbReference>
<reference evidence="2 3" key="1">
    <citation type="submission" date="2016-11" db="EMBL/GenBank/DDBJ databases">
        <title>Draft Genome Assembly of Colletotrichum chlorophyti a pathogen of herbaceous plants.</title>
        <authorList>
            <person name="Gan P."/>
            <person name="Narusaka M."/>
            <person name="Tsushima A."/>
            <person name="Narusaka Y."/>
            <person name="Takano Y."/>
            <person name="Shirasu K."/>
        </authorList>
    </citation>
    <scope>NUCLEOTIDE SEQUENCE [LARGE SCALE GENOMIC DNA]</scope>
    <source>
        <strain evidence="2 3">NTL11</strain>
    </source>
</reference>
<keyword evidence="3" id="KW-1185">Reference proteome</keyword>
<dbReference type="InterPro" id="IPR029062">
    <property type="entry name" value="Class_I_gatase-like"/>
</dbReference>
<comment type="caution">
    <text evidence="2">The sequence shown here is derived from an EMBL/GenBank/DDBJ whole genome shotgun (WGS) entry which is preliminary data.</text>
</comment>
<dbReference type="STRING" id="708187.A0A1Q8RZE9"/>
<evidence type="ECO:0000313" key="2">
    <source>
        <dbReference type="EMBL" id="OLN93070.1"/>
    </source>
</evidence>
<evidence type="ECO:0000313" key="3">
    <source>
        <dbReference type="Proteomes" id="UP000186583"/>
    </source>
</evidence>
<dbReference type="Pfam" id="PF01965">
    <property type="entry name" value="DJ-1_PfpI"/>
    <property type="match status" value="1"/>
</dbReference>
<gene>
    <name evidence="2" type="ORF">CCHL11_07521</name>
</gene>
<dbReference type="Proteomes" id="UP000186583">
    <property type="component" value="Unassembled WGS sequence"/>
</dbReference>
<protein>
    <submittedName>
        <fullName evidence="2">Isonitrile hydratase 6</fullName>
    </submittedName>
</protein>
<dbReference type="SUPFAM" id="SSF52317">
    <property type="entry name" value="Class I glutamine amidotransferase-like"/>
    <property type="match status" value="1"/>
</dbReference>